<organism evidence="5">
    <name type="scientific">hydrothermal vent metagenome</name>
    <dbReference type="NCBI Taxonomy" id="652676"/>
    <lineage>
        <taxon>unclassified sequences</taxon>
        <taxon>metagenomes</taxon>
        <taxon>ecological metagenomes</taxon>
    </lineage>
</organism>
<evidence type="ECO:0000256" key="1">
    <source>
        <dbReference type="ARBA" id="ARBA00005336"/>
    </source>
</evidence>
<proteinExistence type="inferred from homology"/>
<protein>
    <submittedName>
        <fullName evidence="5">Beta-N-acetylglucosaminidase</fullName>
        <ecNumber evidence="5">3.2.1.52</ecNumber>
    </submittedName>
</protein>
<dbReference type="SUPFAM" id="SSF51445">
    <property type="entry name" value="(Trans)glycosidases"/>
    <property type="match status" value="1"/>
</dbReference>
<accession>A0A3B0VHZ5</accession>
<name>A0A3B0VHZ5_9ZZZZ</name>
<gene>
    <name evidence="5" type="ORF">MNBD_DELTA03-1438</name>
</gene>
<dbReference type="EC" id="3.2.1.52" evidence="5"/>
<sequence>MLHNSSQELTGGHLFMIGLPGTELDESTLQLINEHSVHNFIIFRRNVKNKPQLQTLCAALNEACQQRGLPRPLISIDQEGGPVARLPRPFTQFPAMHKLSGAPNHKKLLAEYAATCARELREVGINMNLAPVLDICPADQDLFMEERSLGGDARQVTELGHLLITGLQGAGVAACAKHFPGLGAATLDPHKELPEVDLPLSYFKEEGLAPFRLAAAIGAAAFMTSHAVYNAIAPQVPGTLSPKVVGELIRDECGYEGLIITDDLEMGAIELFMPFPQAVLRALLAGADLLLICHDHDKVRAALHELTRAEKSGEISTEIIRDSLYRQQALLRRFGRGL</sequence>
<feature type="domain" description="Glycoside hydrolase family 3 N-terminal" evidence="4">
    <location>
        <begin position="23"/>
        <end position="326"/>
    </location>
</feature>
<reference evidence="5" key="1">
    <citation type="submission" date="2018-06" db="EMBL/GenBank/DDBJ databases">
        <authorList>
            <person name="Zhirakovskaya E."/>
        </authorList>
    </citation>
    <scope>NUCLEOTIDE SEQUENCE</scope>
</reference>
<dbReference type="EMBL" id="UOEX01000230">
    <property type="protein sequence ID" value="VAW37947.1"/>
    <property type="molecule type" value="Genomic_DNA"/>
</dbReference>
<dbReference type="InterPro" id="IPR036962">
    <property type="entry name" value="Glyco_hydro_3_N_sf"/>
</dbReference>
<keyword evidence="3 5" id="KW-0326">Glycosidase</keyword>
<dbReference type="InterPro" id="IPR017853">
    <property type="entry name" value="GH"/>
</dbReference>
<dbReference type="PANTHER" id="PTHR30480">
    <property type="entry name" value="BETA-HEXOSAMINIDASE-RELATED"/>
    <property type="match status" value="1"/>
</dbReference>
<evidence type="ECO:0000256" key="3">
    <source>
        <dbReference type="ARBA" id="ARBA00023295"/>
    </source>
</evidence>
<keyword evidence="2 5" id="KW-0378">Hydrolase</keyword>
<dbReference type="GO" id="GO:0005975">
    <property type="term" value="P:carbohydrate metabolic process"/>
    <property type="evidence" value="ECO:0007669"/>
    <property type="project" value="InterPro"/>
</dbReference>
<evidence type="ECO:0000259" key="4">
    <source>
        <dbReference type="Pfam" id="PF00933"/>
    </source>
</evidence>
<dbReference type="InterPro" id="IPR001764">
    <property type="entry name" value="Glyco_hydro_3_N"/>
</dbReference>
<comment type="similarity">
    <text evidence="1">Belongs to the glycosyl hydrolase 3 family.</text>
</comment>
<dbReference type="GO" id="GO:0009254">
    <property type="term" value="P:peptidoglycan turnover"/>
    <property type="evidence" value="ECO:0007669"/>
    <property type="project" value="TreeGrafter"/>
</dbReference>
<evidence type="ECO:0000256" key="2">
    <source>
        <dbReference type="ARBA" id="ARBA00022801"/>
    </source>
</evidence>
<dbReference type="Gene3D" id="3.20.20.300">
    <property type="entry name" value="Glycoside hydrolase, family 3, N-terminal domain"/>
    <property type="match status" value="1"/>
</dbReference>
<dbReference type="AlphaFoldDB" id="A0A3B0VHZ5"/>
<dbReference type="PANTHER" id="PTHR30480:SF16">
    <property type="entry name" value="GLYCOSIDE HYDROLASE FAMILY 3 DOMAIN PROTEIN"/>
    <property type="match status" value="1"/>
</dbReference>
<evidence type="ECO:0000313" key="5">
    <source>
        <dbReference type="EMBL" id="VAW37947.1"/>
    </source>
</evidence>
<dbReference type="GO" id="GO:0004563">
    <property type="term" value="F:beta-N-acetylhexosaminidase activity"/>
    <property type="evidence" value="ECO:0007669"/>
    <property type="project" value="UniProtKB-EC"/>
</dbReference>
<dbReference type="Pfam" id="PF00933">
    <property type="entry name" value="Glyco_hydro_3"/>
    <property type="match status" value="1"/>
</dbReference>
<dbReference type="InterPro" id="IPR050226">
    <property type="entry name" value="NagZ_Beta-hexosaminidase"/>
</dbReference>